<accession>A0A1R3L0Y8</accession>
<protein>
    <recommendedName>
        <fullName evidence="1">RNase H type-1 domain-containing protein</fullName>
    </recommendedName>
</protein>
<comment type="caution">
    <text evidence="2">The sequence shown here is derived from an EMBL/GenBank/DDBJ whole genome shotgun (WGS) entry which is preliminary data.</text>
</comment>
<dbReference type="InterPro" id="IPR044730">
    <property type="entry name" value="RNase_H-like_dom_plant"/>
</dbReference>
<dbReference type="PANTHER" id="PTHR34023:SF4">
    <property type="entry name" value="RNASE H TYPE-1 DOMAIN-CONTAINING PROTEIN"/>
    <property type="match status" value="1"/>
</dbReference>
<dbReference type="Gene3D" id="3.30.420.10">
    <property type="entry name" value="Ribonuclease H-like superfamily/Ribonuclease H"/>
    <property type="match status" value="1"/>
</dbReference>
<sequence>MMGFPMALTRPYTRFLDPTLEADKFGLLLAWRQGYKEVECSVDSKLILDWISSADTKYHPCGNLIEDIRALMNRRWRSSLQHTLREGNFCADYLAKLGCKTESEFMVLHSPTAGLLPIYLAEEVQYELGKQRRGN</sequence>
<dbReference type="InterPro" id="IPR036397">
    <property type="entry name" value="RNaseH_sf"/>
</dbReference>
<dbReference type="OrthoDB" id="1593427at2759"/>
<dbReference type="EMBL" id="AWUE01005440">
    <property type="protein sequence ID" value="OMP12994.1"/>
    <property type="molecule type" value="Genomic_DNA"/>
</dbReference>
<dbReference type="AlphaFoldDB" id="A0A1R3L0Y8"/>
<evidence type="ECO:0000313" key="2">
    <source>
        <dbReference type="EMBL" id="OMP12994.1"/>
    </source>
</evidence>
<proteinExistence type="predicted"/>
<gene>
    <name evidence="2" type="ORF">COLO4_02464</name>
</gene>
<feature type="domain" description="RNase H type-1" evidence="1">
    <location>
        <begin position="24"/>
        <end position="97"/>
    </location>
</feature>
<evidence type="ECO:0000259" key="1">
    <source>
        <dbReference type="Pfam" id="PF13456"/>
    </source>
</evidence>
<dbReference type="Proteomes" id="UP000187203">
    <property type="component" value="Unassembled WGS sequence"/>
</dbReference>
<dbReference type="Pfam" id="PF13456">
    <property type="entry name" value="RVT_3"/>
    <property type="match status" value="1"/>
</dbReference>
<dbReference type="PANTHER" id="PTHR34023">
    <property type="entry name" value="RNASE H DOMAIN-CONTAINING PROTEIN"/>
    <property type="match status" value="1"/>
</dbReference>
<reference evidence="3" key="1">
    <citation type="submission" date="2013-09" db="EMBL/GenBank/DDBJ databases">
        <title>Corchorus olitorius genome sequencing.</title>
        <authorList>
            <person name="Alam M."/>
            <person name="Haque M.S."/>
            <person name="Islam M.S."/>
            <person name="Emdad E.M."/>
            <person name="Islam M.M."/>
            <person name="Ahmed B."/>
            <person name="Halim A."/>
            <person name="Hossen Q.M.M."/>
            <person name="Hossain M.Z."/>
            <person name="Ahmed R."/>
            <person name="Khan M.M."/>
            <person name="Islam R."/>
            <person name="Rashid M.M."/>
            <person name="Khan S.A."/>
            <person name="Rahman M.S."/>
            <person name="Alam M."/>
            <person name="Yahiya A.S."/>
            <person name="Khan M.S."/>
            <person name="Azam M.S."/>
            <person name="Haque T."/>
            <person name="Lashkar M.Z.H."/>
            <person name="Akhand A.I."/>
            <person name="Morshed G."/>
            <person name="Roy S."/>
            <person name="Uddin K.S."/>
            <person name="Rabeya T."/>
            <person name="Hossain A.S."/>
            <person name="Chowdhury A."/>
            <person name="Snigdha A.R."/>
            <person name="Mortoza M.S."/>
            <person name="Matin S.A."/>
            <person name="Hoque S.M.E."/>
            <person name="Islam M.K."/>
            <person name="Roy D.K."/>
            <person name="Haider R."/>
            <person name="Moosa M.M."/>
            <person name="Elias S.M."/>
            <person name="Hasan A.M."/>
            <person name="Jahan S."/>
            <person name="Shafiuddin M."/>
            <person name="Mahmood N."/>
            <person name="Shommy N.S."/>
        </authorList>
    </citation>
    <scope>NUCLEOTIDE SEQUENCE [LARGE SCALE GENOMIC DNA]</scope>
    <source>
        <strain evidence="3">cv. O-4</strain>
    </source>
</reference>
<dbReference type="InterPro" id="IPR002156">
    <property type="entry name" value="RNaseH_domain"/>
</dbReference>
<dbReference type="GO" id="GO:0003676">
    <property type="term" value="F:nucleic acid binding"/>
    <property type="evidence" value="ECO:0007669"/>
    <property type="project" value="InterPro"/>
</dbReference>
<dbReference type="GO" id="GO:0004523">
    <property type="term" value="F:RNA-DNA hybrid ribonuclease activity"/>
    <property type="evidence" value="ECO:0007669"/>
    <property type="project" value="InterPro"/>
</dbReference>
<dbReference type="InterPro" id="IPR012337">
    <property type="entry name" value="RNaseH-like_sf"/>
</dbReference>
<name>A0A1R3L0Y8_9ROSI</name>
<keyword evidence="3" id="KW-1185">Reference proteome</keyword>
<dbReference type="SUPFAM" id="SSF53098">
    <property type="entry name" value="Ribonuclease H-like"/>
    <property type="match status" value="1"/>
</dbReference>
<evidence type="ECO:0000313" key="3">
    <source>
        <dbReference type="Proteomes" id="UP000187203"/>
    </source>
</evidence>
<organism evidence="2 3">
    <name type="scientific">Corchorus olitorius</name>
    <dbReference type="NCBI Taxonomy" id="93759"/>
    <lineage>
        <taxon>Eukaryota</taxon>
        <taxon>Viridiplantae</taxon>
        <taxon>Streptophyta</taxon>
        <taxon>Embryophyta</taxon>
        <taxon>Tracheophyta</taxon>
        <taxon>Spermatophyta</taxon>
        <taxon>Magnoliopsida</taxon>
        <taxon>eudicotyledons</taxon>
        <taxon>Gunneridae</taxon>
        <taxon>Pentapetalae</taxon>
        <taxon>rosids</taxon>
        <taxon>malvids</taxon>
        <taxon>Malvales</taxon>
        <taxon>Malvaceae</taxon>
        <taxon>Grewioideae</taxon>
        <taxon>Apeibeae</taxon>
        <taxon>Corchorus</taxon>
    </lineage>
</organism>
<dbReference type="CDD" id="cd06222">
    <property type="entry name" value="RNase_H_like"/>
    <property type="match status" value="1"/>
</dbReference>